<dbReference type="Pfam" id="PF13579">
    <property type="entry name" value="Glyco_trans_4_4"/>
    <property type="match status" value="1"/>
</dbReference>
<dbReference type="AlphaFoldDB" id="A0A194AEK0"/>
<dbReference type="EMBL" id="BDFE01000004">
    <property type="protein sequence ID" value="GAU07625.1"/>
    <property type="molecule type" value="Genomic_DNA"/>
</dbReference>
<accession>A0A194AEK0</accession>
<evidence type="ECO:0000313" key="3">
    <source>
        <dbReference type="Proteomes" id="UP000095200"/>
    </source>
</evidence>
<dbReference type="Pfam" id="PF13692">
    <property type="entry name" value="Glyco_trans_1_4"/>
    <property type="match status" value="1"/>
</dbReference>
<dbReference type="GO" id="GO:0016757">
    <property type="term" value="F:glycosyltransferase activity"/>
    <property type="evidence" value="ECO:0007669"/>
    <property type="project" value="UniProtKB-ARBA"/>
</dbReference>
<dbReference type="SUPFAM" id="SSF53756">
    <property type="entry name" value="UDP-Glycosyltransferase/glycogen phosphorylase"/>
    <property type="match status" value="1"/>
</dbReference>
<feature type="domain" description="Glycosyltransferase subfamily 4-like N-terminal" evidence="1">
    <location>
        <begin position="62"/>
        <end position="164"/>
    </location>
</feature>
<name>A0A194AEK0_9BACT</name>
<keyword evidence="2" id="KW-0808">Transferase</keyword>
<organism evidence="2 3">
    <name type="scientific">Desulfoplanes formicivorans</name>
    <dbReference type="NCBI Taxonomy" id="1592317"/>
    <lineage>
        <taxon>Bacteria</taxon>
        <taxon>Pseudomonadati</taxon>
        <taxon>Thermodesulfobacteriota</taxon>
        <taxon>Desulfovibrionia</taxon>
        <taxon>Desulfovibrionales</taxon>
        <taxon>Desulfoplanaceae</taxon>
        <taxon>Desulfoplanes</taxon>
    </lineage>
</organism>
<dbReference type="Gene3D" id="3.40.50.2000">
    <property type="entry name" value="Glycogen Phosphorylase B"/>
    <property type="match status" value="2"/>
</dbReference>
<dbReference type="OrthoDB" id="9815351at2"/>
<gene>
    <name evidence="2" type="ORF">DPF_0315</name>
</gene>
<reference evidence="3" key="1">
    <citation type="submission" date="2016-06" db="EMBL/GenBank/DDBJ databases">
        <title>Draft genome sequence of Desulfoplanes formicivorans strain Pf12B.</title>
        <authorList>
            <person name="Watanabe M."/>
            <person name="Kojima H."/>
            <person name="Fukui M."/>
        </authorList>
    </citation>
    <scope>NUCLEOTIDE SEQUENCE [LARGE SCALE GENOMIC DNA]</scope>
    <source>
        <strain evidence="3">Pf12B</strain>
    </source>
</reference>
<dbReference type="STRING" id="1592317.DPF_0315"/>
<dbReference type="Proteomes" id="UP000095200">
    <property type="component" value="Unassembled WGS sequence"/>
</dbReference>
<proteinExistence type="predicted"/>
<dbReference type="RefSeq" id="WP_083254393.1">
    <property type="nucleotide sequence ID" value="NZ_BDFE01000004.1"/>
</dbReference>
<comment type="caution">
    <text evidence="2">The sequence shown here is derived from an EMBL/GenBank/DDBJ whole genome shotgun (WGS) entry which is preliminary data.</text>
</comment>
<evidence type="ECO:0000313" key="2">
    <source>
        <dbReference type="EMBL" id="GAU07625.1"/>
    </source>
</evidence>
<dbReference type="InterPro" id="IPR028098">
    <property type="entry name" value="Glyco_trans_4-like_N"/>
</dbReference>
<evidence type="ECO:0000259" key="1">
    <source>
        <dbReference type="Pfam" id="PF13579"/>
    </source>
</evidence>
<dbReference type="CDD" id="cd03801">
    <property type="entry name" value="GT4_PimA-like"/>
    <property type="match status" value="1"/>
</dbReference>
<sequence>MKVLLLSRYGPLGASSRVRFLQYLPYFESQGIEVRVKPLLSDAYVKALYNGCFCLHEVLQGYTTRILAMLTARYFDVVIIEKELFPFMPAIAERILKFTRVPYVVDYDDALFHRYDCHPNHWVRRLLGKKIDTVMRHAKCVIAGNQYLADRAKKAGAPKVEIIPTVVDTDRYQPRPRSNPNELTVGWIGTPKTSRYLQPLLPVFASLKQKFSVRFVAVGANHEDFEGTPVDVWPWSEDSEVASVQQFDIGIMPLVDSPWERGKCGYKLIQYMACGLPVVASPVGVNREIVKDGENGFLADSVDDWAEALTTILKANLSQIKNFGNKGRKLVVNRYSLQAQASRFCAVVKEAKN</sequence>
<protein>
    <submittedName>
        <fullName evidence="2">Glycosyl transferase family 1</fullName>
    </submittedName>
</protein>
<dbReference type="PANTHER" id="PTHR12526">
    <property type="entry name" value="GLYCOSYLTRANSFERASE"/>
    <property type="match status" value="1"/>
</dbReference>
<keyword evidence="3" id="KW-1185">Reference proteome</keyword>